<evidence type="ECO:0000313" key="1">
    <source>
        <dbReference type="EMBL" id="ESS01454.1"/>
    </source>
</evidence>
<comment type="caution">
    <text evidence="1">The sequence shown here is derived from an EMBL/GenBank/DDBJ whole genome shotgun (WGS) entry which is preliminary data.</text>
</comment>
<reference evidence="1 2" key="2">
    <citation type="journal article" date="2015" name="Genome Announc.">
        <title>Draft Genome Sequence of Lactobacillus fermentum NB-22.</title>
        <authorList>
            <person name="Chaplin A.V."/>
            <person name="Shkoporov A.N."/>
            <person name="Efimov B.A."/>
            <person name="Pikina A.P."/>
            <person name="Borisova O.Y."/>
            <person name="Gladko I.A."/>
            <person name="Postnikova E.A."/>
            <person name="Lordkipanidze A.E."/>
            <person name="Kafarskaia L.I."/>
        </authorList>
    </citation>
    <scope>NUCLEOTIDE SEQUENCE [LARGE SCALE GENOMIC DNA]</scope>
    <source>
        <strain evidence="1 2">NB-22</strain>
    </source>
</reference>
<proteinExistence type="predicted"/>
<name>A0A829LU28_LIMFE</name>
<accession>A0A829LU28</accession>
<organism evidence="1 2">
    <name type="scientific">Limosilactobacillus fermentum NB-22</name>
    <dbReference type="NCBI Taxonomy" id="1408443"/>
    <lineage>
        <taxon>Bacteria</taxon>
        <taxon>Bacillati</taxon>
        <taxon>Bacillota</taxon>
        <taxon>Bacilli</taxon>
        <taxon>Lactobacillales</taxon>
        <taxon>Lactobacillaceae</taxon>
        <taxon>Limosilactobacillus</taxon>
    </lineage>
</organism>
<sequence>MGAELADVLGVDALLGVATRELNWGAGLLTTPLATSDSGLTACTAMAGDLLAGARGSLVVMVVAVVKRQPLVRASPSAWNLNDMVCSSRSWSH</sequence>
<dbReference type="Proteomes" id="UP000018412">
    <property type="component" value="Unassembled WGS sequence"/>
</dbReference>
<protein>
    <submittedName>
        <fullName evidence="1">Uncharacterized protein</fullName>
    </submittedName>
</protein>
<dbReference type="AlphaFoldDB" id="A0A829LU28"/>
<dbReference type="EMBL" id="AYHA01000087">
    <property type="protein sequence ID" value="ESS01454.1"/>
    <property type="molecule type" value="Genomic_DNA"/>
</dbReference>
<gene>
    <name evidence="1" type="ORF">NB22_04590</name>
</gene>
<reference evidence="2" key="1">
    <citation type="submission" date="2013-10" db="EMBL/GenBank/DDBJ databases">
        <title>Draft genome sequence of Lactobacillus fermentum NB-22.</title>
        <authorList>
            <person name="Chaplin A.V."/>
            <person name="Shkoporov A.N."/>
            <person name="Khokhlova E.V."/>
            <person name="Efimov B.A."/>
            <person name="Kafarskaia L.I."/>
        </authorList>
    </citation>
    <scope>NUCLEOTIDE SEQUENCE [LARGE SCALE GENOMIC DNA]</scope>
    <source>
        <strain evidence="2">NB-22</strain>
    </source>
</reference>
<evidence type="ECO:0000313" key="2">
    <source>
        <dbReference type="Proteomes" id="UP000018412"/>
    </source>
</evidence>